<accession>A0A8H3RH63</accession>
<comment type="caution">
    <text evidence="1">The sequence shown here is derived from an EMBL/GenBank/DDBJ whole genome shotgun (WGS) entry which is preliminary data.</text>
</comment>
<organism evidence="1 2">
    <name type="scientific">Aspergillus udagawae</name>
    <dbReference type="NCBI Taxonomy" id="91492"/>
    <lineage>
        <taxon>Eukaryota</taxon>
        <taxon>Fungi</taxon>
        <taxon>Dikarya</taxon>
        <taxon>Ascomycota</taxon>
        <taxon>Pezizomycotina</taxon>
        <taxon>Eurotiomycetes</taxon>
        <taxon>Eurotiomycetidae</taxon>
        <taxon>Eurotiales</taxon>
        <taxon>Aspergillaceae</taxon>
        <taxon>Aspergillus</taxon>
        <taxon>Aspergillus subgen. Fumigati</taxon>
    </lineage>
</organism>
<dbReference type="EMBL" id="BLKC01000004">
    <property type="protein sequence ID" value="GFF23962.1"/>
    <property type="molecule type" value="Genomic_DNA"/>
</dbReference>
<dbReference type="Proteomes" id="UP000465221">
    <property type="component" value="Unassembled WGS sequence"/>
</dbReference>
<reference evidence="1 2" key="1">
    <citation type="submission" date="2020-01" db="EMBL/GenBank/DDBJ databases">
        <title>Draft genome sequence of Aspergillus udagawae IFM 46972.</title>
        <authorList>
            <person name="Takahashi H."/>
            <person name="Yaguchi T."/>
        </authorList>
    </citation>
    <scope>NUCLEOTIDE SEQUENCE [LARGE SCALE GENOMIC DNA]</scope>
    <source>
        <strain evidence="1 2">IFM 46972</strain>
    </source>
</reference>
<evidence type="ECO:0000313" key="1">
    <source>
        <dbReference type="EMBL" id="GFF23962.1"/>
    </source>
</evidence>
<sequence length="230" mass="25696">MEEQSQHSTPFTEFIYHPARGFQTWQELCTHIRREVLQAQSSTEIDYISVSPDWGPVIVDSLDEDGDVERLNAANTTGSDRILSWMITSVFSKYGQTLPMGDSKPRTRVRGRHPTSEQLMEDMRLWLISAHPYVNVVVIIMYARKGNTSQVEGKAEHYVRDADGNPALQYEATIFPATQSECSLGISAGDLFGPVLPQGLQANTVLPLSIDNLRSQARDAMVHMDMVPAT</sequence>
<protein>
    <submittedName>
        <fullName evidence="1">Uncharacterized protein</fullName>
    </submittedName>
</protein>
<evidence type="ECO:0000313" key="2">
    <source>
        <dbReference type="Proteomes" id="UP000465221"/>
    </source>
</evidence>
<name>A0A8H3RH63_9EURO</name>
<gene>
    <name evidence="1" type="ORF">IFM46972_00868</name>
</gene>
<dbReference type="AlphaFoldDB" id="A0A8H3RH63"/>
<proteinExistence type="predicted"/>